<keyword evidence="1" id="KW-0812">Transmembrane</keyword>
<name>A0A7V8V7Z9_9BACT</name>
<keyword evidence="1" id="KW-1133">Transmembrane helix</keyword>
<evidence type="ECO:0000313" key="3">
    <source>
        <dbReference type="Proteomes" id="UP000551616"/>
    </source>
</evidence>
<organism evidence="2 3">
    <name type="scientific">Bremerella alba</name>
    <dbReference type="NCBI Taxonomy" id="980252"/>
    <lineage>
        <taxon>Bacteria</taxon>
        <taxon>Pseudomonadati</taxon>
        <taxon>Planctomycetota</taxon>
        <taxon>Planctomycetia</taxon>
        <taxon>Pirellulales</taxon>
        <taxon>Pirellulaceae</taxon>
        <taxon>Bremerella</taxon>
    </lineage>
</organism>
<evidence type="ECO:0000256" key="1">
    <source>
        <dbReference type="SAM" id="Phobius"/>
    </source>
</evidence>
<protein>
    <submittedName>
        <fullName evidence="2">Uncharacterized protein</fullName>
    </submittedName>
</protein>
<keyword evidence="1" id="KW-0472">Membrane</keyword>
<evidence type="ECO:0000313" key="2">
    <source>
        <dbReference type="EMBL" id="MBA2116349.1"/>
    </source>
</evidence>
<feature type="transmembrane region" description="Helical" evidence="1">
    <location>
        <begin position="165"/>
        <end position="190"/>
    </location>
</feature>
<reference evidence="2 3" key="1">
    <citation type="submission" date="2020-05" db="EMBL/GenBank/DDBJ databases">
        <title>Bremerella alba sp. nov., a novel planctomycete isolated from the surface of the macroalga Fucus spiralis.</title>
        <authorList>
            <person name="Godinho O."/>
            <person name="Botelho R."/>
            <person name="Albuquerque L."/>
            <person name="Wiegand S."/>
            <person name="Da Costa M.S."/>
            <person name="Lobo-Da-Cunha A."/>
            <person name="Jogler C."/>
            <person name="Lage O.M."/>
        </authorList>
    </citation>
    <scope>NUCLEOTIDE SEQUENCE [LARGE SCALE GENOMIC DNA]</scope>
    <source>
        <strain evidence="2 3">FF15</strain>
    </source>
</reference>
<gene>
    <name evidence="2" type="ORF">HOV93_35380</name>
</gene>
<dbReference type="RefSeq" id="WP_207397746.1">
    <property type="nucleotide sequence ID" value="NZ_JABRWO010000009.1"/>
</dbReference>
<accession>A0A7V8V7Z9</accession>
<proteinExistence type="predicted"/>
<dbReference type="Proteomes" id="UP000551616">
    <property type="component" value="Unassembled WGS sequence"/>
</dbReference>
<sequence>MLIFMRIVRTFLMTASVCFLLFGAIDLAKWSQASTAPEALTLQQWGDTHGTTNTHLKISEFKFSQQFLESKNSRDDETLIYVPLMLPNGHWPDRKLLIRKVSHPDNPDQWQSVYDLTEIEGVIFPMIMDSESERKLNREVRRITGSSRRGNVFVFSVGGTPPSPYVFVPTIILSVIVGVVCGIFEIPIWWNDWSKMVAKQKEEYQQRKQAEEKAKETFEI</sequence>
<comment type="caution">
    <text evidence="2">The sequence shown here is derived from an EMBL/GenBank/DDBJ whole genome shotgun (WGS) entry which is preliminary data.</text>
</comment>
<dbReference type="EMBL" id="JABRWO010000009">
    <property type="protein sequence ID" value="MBA2116349.1"/>
    <property type="molecule type" value="Genomic_DNA"/>
</dbReference>
<keyword evidence="3" id="KW-1185">Reference proteome</keyword>
<dbReference type="AlphaFoldDB" id="A0A7V8V7Z9"/>